<evidence type="ECO:0000256" key="2">
    <source>
        <dbReference type="ARBA" id="ARBA00006285"/>
    </source>
</evidence>
<dbReference type="PROSITE" id="PS51257">
    <property type="entry name" value="PROKAR_LIPOPROTEIN"/>
    <property type="match status" value="1"/>
</dbReference>
<dbReference type="InterPro" id="IPR015882">
    <property type="entry name" value="HEX_bac_N"/>
</dbReference>
<evidence type="ECO:0000259" key="6">
    <source>
        <dbReference type="Pfam" id="PF00728"/>
    </source>
</evidence>
<dbReference type="InterPro" id="IPR015883">
    <property type="entry name" value="Glyco_hydro_20_cat"/>
</dbReference>
<dbReference type="PANTHER" id="PTHR22600:SF57">
    <property type="entry name" value="BETA-N-ACETYLHEXOSAMINIDASE"/>
    <property type="match status" value="1"/>
</dbReference>
<organism evidence="8 9">
    <name type="scientific">Splendidivirga corallicola</name>
    <dbReference type="NCBI Taxonomy" id="3051826"/>
    <lineage>
        <taxon>Bacteria</taxon>
        <taxon>Pseudomonadati</taxon>
        <taxon>Bacteroidota</taxon>
        <taxon>Cytophagia</taxon>
        <taxon>Cytophagales</taxon>
        <taxon>Splendidivirgaceae</taxon>
        <taxon>Splendidivirga</taxon>
    </lineage>
</organism>
<comment type="caution">
    <text evidence="8">The sequence shown here is derived from an EMBL/GenBank/DDBJ whole genome shotgun (WGS) entry which is preliminary data.</text>
</comment>
<reference evidence="8" key="1">
    <citation type="submission" date="2023-06" db="EMBL/GenBank/DDBJ databases">
        <title>Genomic of Parafulvivirga corallium.</title>
        <authorList>
            <person name="Wang G."/>
        </authorList>
    </citation>
    <scope>NUCLEOTIDE SEQUENCE</scope>
    <source>
        <strain evidence="8">BMA10</strain>
    </source>
</reference>
<dbReference type="InterPro" id="IPR017853">
    <property type="entry name" value="GH"/>
</dbReference>
<evidence type="ECO:0000259" key="7">
    <source>
        <dbReference type="Pfam" id="PF02838"/>
    </source>
</evidence>
<dbReference type="Pfam" id="PF02838">
    <property type="entry name" value="Glyco_hydro_20b"/>
    <property type="match status" value="1"/>
</dbReference>
<comment type="similarity">
    <text evidence="2">Belongs to the glycosyl hydrolase 20 family.</text>
</comment>
<dbReference type="PRINTS" id="PR00738">
    <property type="entry name" value="GLHYDRLASE20"/>
</dbReference>
<sequence>MPLTIIRNKIIAIQFLLILLLLGCANPENQKESIGEISVIPTAAEVIPSNDIFNLSLKTKLIANAESPKMEYVLNALNDRIQQLIGVRLTVSPEEVKNNFIAIQLDNHCDGGEEGYCLDISTESIDLRASTYHGLFNGVQTLLQILPFGNSSDAQEAVKIPGFRIKDAPRFSWRGIMLDESRHFFGKEKVKQLLDMMAMHKLNKFHWHLTDEPGWRIEIKAYPKLTSVGSIGSWSNHDTPPEFYSQEDISEIVDYAAQRFIEVIPEIDMPGHASAASRAYPQFSGGGSEDHPLFTFHPAKTETYQFLTDILKEVAGLFPSQYIHLGGDEVSFGNQEWKNDSDVKKLMLHENIETLKGVETYFIQRMADTLKTFNKQILGWDEIIESDLEAGSSAVMWWRHQMPDLVDNALDKGYKTILCPRVPLYFDFVQHESHQLGRRWDGDFCRTSDVYHFPDSTLQEELENPLILGIQANIWTERIHNEERFDFMLYPRMSALAEAAWTSPDRKDYQNFEVRLKKMFKVYDVLGLHYFDLFELSRRAEPEWPEGPLWQRGFE</sequence>
<proteinExistence type="inferred from homology"/>
<accession>A0ABT8KPX6</accession>
<keyword evidence="9" id="KW-1185">Reference proteome</keyword>
<evidence type="ECO:0000256" key="3">
    <source>
        <dbReference type="ARBA" id="ARBA00012663"/>
    </source>
</evidence>
<evidence type="ECO:0000313" key="8">
    <source>
        <dbReference type="EMBL" id="MDN5202259.1"/>
    </source>
</evidence>
<evidence type="ECO:0000313" key="9">
    <source>
        <dbReference type="Proteomes" id="UP001172082"/>
    </source>
</evidence>
<dbReference type="Gene3D" id="3.20.20.80">
    <property type="entry name" value="Glycosidases"/>
    <property type="match status" value="1"/>
</dbReference>
<protein>
    <recommendedName>
        <fullName evidence="3">beta-N-acetylhexosaminidase</fullName>
        <ecNumber evidence="3">3.2.1.52</ecNumber>
    </recommendedName>
</protein>
<evidence type="ECO:0000256" key="1">
    <source>
        <dbReference type="ARBA" id="ARBA00001231"/>
    </source>
</evidence>
<keyword evidence="4" id="KW-0378">Hydrolase</keyword>
<dbReference type="InterPro" id="IPR025705">
    <property type="entry name" value="Beta_hexosaminidase_sua/sub"/>
</dbReference>
<feature type="domain" description="Beta-hexosaminidase bacterial type N-terminal" evidence="7">
    <location>
        <begin position="37"/>
        <end position="168"/>
    </location>
</feature>
<dbReference type="EC" id="3.2.1.52" evidence="3"/>
<feature type="domain" description="Glycoside hydrolase family 20 catalytic" evidence="6">
    <location>
        <begin position="171"/>
        <end position="503"/>
    </location>
</feature>
<dbReference type="EMBL" id="JAUJEA010000004">
    <property type="protein sequence ID" value="MDN5202259.1"/>
    <property type="molecule type" value="Genomic_DNA"/>
</dbReference>
<dbReference type="PIRSF" id="PIRSF001093">
    <property type="entry name" value="B-hxosamndse_ab_euk"/>
    <property type="match status" value="1"/>
</dbReference>
<dbReference type="Proteomes" id="UP001172082">
    <property type="component" value="Unassembled WGS sequence"/>
</dbReference>
<gene>
    <name evidence="8" type="ORF">QQ008_12815</name>
</gene>
<dbReference type="SUPFAM" id="SSF55545">
    <property type="entry name" value="beta-N-acetylhexosaminidase-like domain"/>
    <property type="match status" value="1"/>
</dbReference>
<dbReference type="CDD" id="cd06563">
    <property type="entry name" value="GH20_chitobiase-like"/>
    <property type="match status" value="1"/>
</dbReference>
<dbReference type="Gene3D" id="3.30.379.10">
    <property type="entry name" value="Chitobiase/beta-hexosaminidase domain 2-like"/>
    <property type="match status" value="1"/>
</dbReference>
<dbReference type="InterPro" id="IPR029018">
    <property type="entry name" value="Hex-like_dom2"/>
</dbReference>
<evidence type="ECO:0000256" key="4">
    <source>
        <dbReference type="ARBA" id="ARBA00022801"/>
    </source>
</evidence>
<dbReference type="SUPFAM" id="SSF51445">
    <property type="entry name" value="(Trans)glycosidases"/>
    <property type="match status" value="1"/>
</dbReference>
<name>A0ABT8KPX6_9BACT</name>
<evidence type="ECO:0000256" key="5">
    <source>
        <dbReference type="ARBA" id="ARBA00023295"/>
    </source>
</evidence>
<dbReference type="RefSeq" id="WP_346752285.1">
    <property type="nucleotide sequence ID" value="NZ_JAUJEA010000004.1"/>
</dbReference>
<comment type="catalytic activity">
    <reaction evidence="1">
        <text>Hydrolysis of terminal non-reducing N-acetyl-D-hexosamine residues in N-acetyl-beta-D-hexosaminides.</text>
        <dbReference type="EC" id="3.2.1.52"/>
    </reaction>
</comment>
<dbReference type="Pfam" id="PF00728">
    <property type="entry name" value="Glyco_hydro_20"/>
    <property type="match status" value="1"/>
</dbReference>
<keyword evidence="5" id="KW-0326">Glycosidase</keyword>
<dbReference type="PANTHER" id="PTHR22600">
    <property type="entry name" value="BETA-HEXOSAMINIDASE"/>
    <property type="match status" value="1"/>
</dbReference>